<dbReference type="Gene3D" id="1.10.357.10">
    <property type="entry name" value="Tetracycline Repressor, domain 2"/>
    <property type="match status" value="1"/>
</dbReference>
<comment type="caution">
    <text evidence="7">The sequence shown here is derived from an EMBL/GenBank/DDBJ whole genome shotgun (WGS) entry which is preliminary data.</text>
</comment>
<name>A0ABV9ZQD1_9PSEU</name>
<dbReference type="PROSITE" id="PS50977">
    <property type="entry name" value="HTH_TETR_2"/>
    <property type="match status" value="1"/>
</dbReference>
<evidence type="ECO:0000256" key="3">
    <source>
        <dbReference type="ARBA" id="ARBA00023163"/>
    </source>
</evidence>
<evidence type="ECO:0000256" key="2">
    <source>
        <dbReference type="ARBA" id="ARBA00023125"/>
    </source>
</evidence>
<evidence type="ECO:0000256" key="4">
    <source>
        <dbReference type="PROSITE-ProRule" id="PRU00335"/>
    </source>
</evidence>
<accession>A0ABV9ZQD1</accession>
<dbReference type="InterPro" id="IPR001647">
    <property type="entry name" value="HTH_TetR"/>
</dbReference>
<evidence type="ECO:0000313" key="8">
    <source>
        <dbReference type="Proteomes" id="UP001596175"/>
    </source>
</evidence>
<gene>
    <name evidence="7" type="ORF">ACFPK1_31065</name>
</gene>
<dbReference type="SUPFAM" id="SSF46689">
    <property type="entry name" value="Homeodomain-like"/>
    <property type="match status" value="1"/>
</dbReference>
<evidence type="ECO:0000256" key="1">
    <source>
        <dbReference type="ARBA" id="ARBA00023015"/>
    </source>
</evidence>
<evidence type="ECO:0000256" key="5">
    <source>
        <dbReference type="SAM" id="MobiDB-lite"/>
    </source>
</evidence>
<evidence type="ECO:0000259" key="6">
    <source>
        <dbReference type="PROSITE" id="PS50977"/>
    </source>
</evidence>
<keyword evidence="3" id="KW-0804">Transcription</keyword>
<keyword evidence="2 4" id="KW-0238">DNA-binding</keyword>
<feature type="region of interest" description="Disordered" evidence="5">
    <location>
        <begin position="1"/>
        <end position="23"/>
    </location>
</feature>
<reference evidence="8" key="1">
    <citation type="journal article" date="2019" name="Int. J. Syst. Evol. Microbiol.">
        <title>The Global Catalogue of Microorganisms (GCM) 10K type strain sequencing project: providing services to taxonomists for standard genome sequencing and annotation.</title>
        <authorList>
            <consortium name="The Broad Institute Genomics Platform"/>
            <consortium name="The Broad Institute Genome Sequencing Center for Infectious Disease"/>
            <person name="Wu L."/>
            <person name="Ma J."/>
        </authorList>
    </citation>
    <scope>NUCLEOTIDE SEQUENCE [LARGE SCALE GENOMIC DNA]</scope>
    <source>
        <strain evidence="8">XZYJ18</strain>
    </source>
</reference>
<keyword evidence="1" id="KW-0805">Transcription regulation</keyword>
<proteinExistence type="predicted"/>
<evidence type="ECO:0000313" key="7">
    <source>
        <dbReference type="EMBL" id="MFC5142704.1"/>
    </source>
</evidence>
<dbReference type="InterPro" id="IPR050109">
    <property type="entry name" value="HTH-type_TetR-like_transc_reg"/>
</dbReference>
<keyword evidence="8" id="KW-1185">Reference proteome</keyword>
<dbReference type="PANTHER" id="PTHR30055">
    <property type="entry name" value="HTH-TYPE TRANSCRIPTIONAL REGULATOR RUTR"/>
    <property type="match status" value="1"/>
</dbReference>
<sequence length="220" mass="23877">MAVTEPSRAPRGRRPMSERRRGLQRLEISREAVRLFRAQGLAATSGEQIAEGVGLSVRTLWRYFRSKESCVEPLLSQSSDAFVAMLRRWPRERSLEEHMIADARPSSADSPGDDEAALAVIAMSRTEPAFRAIWLVVHERSEPVLAEVIADRLGRAPDELAVRVQAATLAAALRISTEDYAVALADGVAITGEDVVARLSQAVRAATHGVIGEALTEPGA</sequence>
<dbReference type="EMBL" id="JBHSKG010000027">
    <property type="protein sequence ID" value="MFC5142704.1"/>
    <property type="molecule type" value="Genomic_DNA"/>
</dbReference>
<dbReference type="PANTHER" id="PTHR30055:SF238">
    <property type="entry name" value="MYCOFACTOCIN BIOSYNTHESIS TRANSCRIPTIONAL REGULATOR MFTR-RELATED"/>
    <property type="match status" value="1"/>
</dbReference>
<dbReference type="Proteomes" id="UP001596175">
    <property type="component" value="Unassembled WGS sequence"/>
</dbReference>
<protein>
    <submittedName>
        <fullName evidence="7">TetR/AcrR family transcriptional regulator</fullName>
    </submittedName>
</protein>
<dbReference type="RefSeq" id="WP_378024819.1">
    <property type="nucleotide sequence ID" value="NZ_JBHSKG010000027.1"/>
</dbReference>
<dbReference type="Pfam" id="PF00440">
    <property type="entry name" value="TetR_N"/>
    <property type="match status" value="1"/>
</dbReference>
<feature type="DNA-binding region" description="H-T-H motif" evidence="4">
    <location>
        <begin position="45"/>
        <end position="64"/>
    </location>
</feature>
<feature type="domain" description="HTH tetR-type" evidence="6">
    <location>
        <begin position="22"/>
        <end position="82"/>
    </location>
</feature>
<organism evidence="7 8">
    <name type="scientific">Actinomycetospora rhizophila</name>
    <dbReference type="NCBI Taxonomy" id="1416876"/>
    <lineage>
        <taxon>Bacteria</taxon>
        <taxon>Bacillati</taxon>
        <taxon>Actinomycetota</taxon>
        <taxon>Actinomycetes</taxon>
        <taxon>Pseudonocardiales</taxon>
        <taxon>Pseudonocardiaceae</taxon>
        <taxon>Actinomycetospora</taxon>
    </lineage>
</organism>
<dbReference type="InterPro" id="IPR009057">
    <property type="entry name" value="Homeodomain-like_sf"/>
</dbReference>